<keyword evidence="3" id="KW-0449">Lipoprotein</keyword>
<keyword evidence="1" id="KW-0175">Coiled coil</keyword>
<evidence type="ECO:0000256" key="1">
    <source>
        <dbReference type="SAM" id="Coils"/>
    </source>
</evidence>
<dbReference type="Gene3D" id="1.20.120.570">
    <property type="entry name" value="YkyA-like"/>
    <property type="match status" value="1"/>
</dbReference>
<reference evidence="3 4" key="1">
    <citation type="journal article" date="2014" name="Gene">
        <title>A comparative genomic analysis of the alkalitolerant soil bacterium Bacillus lehensis G1.</title>
        <authorList>
            <person name="Noor Y.M."/>
            <person name="Samsulrizal N.H."/>
            <person name="Jema'on N.A."/>
            <person name="Low K.O."/>
            <person name="Ramli A.N."/>
            <person name="Alias N.I."/>
            <person name="Damis S.I."/>
            <person name="Fuzi S.F."/>
            <person name="Isa M.N."/>
            <person name="Murad A.M."/>
            <person name="Raih M.F."/>
            <person name="Bakar F.D."/>
            <person name="Najimudin N."/>
            <person name="Mahadi N.M."/>
            <person name="Illias R.M."/>
        </authorList>
    </citation>
    <scope>NUCLEOTIDE SEQUENCE [LARGE SCALE GENOMIC DNA]</scope>
    <source>
        <strain evidence="3 4">G1</strain>
    </source>
</reference>
<dbReference type="eggNOG" id="COG0497">
    <property type="taxonomic scope" value="Bacteria"/>
</dbReference>
<keyword evidence="2" id="KW-0732">Signal</keyword>
<accession>A0A060LUQ6</accession>
<dbReference type="STRING" id="1246626.BleG1_2403"/>
<dbReference type="AlphaFoldDB" id="A0A060LUQ6"/>
<dbReference type="OrthoDB" id="2576511at2"/>
<proteinExistence type="predicted"/>
<sequence length="216" mass="24917">MSKRFIATVAFSSLFLVACGQTATESIHSSLEEAAEIENEGFDEQQQPMMDAEEHEAELYSQIVDLDMDAYDEIVRLADEAIASVGERRELLANEQESIEEGYNVFENAVADFSELEDENLLNLANDVQEAMDNRYASYQDLHTIYEESLNLDEQLYEMLKDEELDAETLTAHIEETNQKYEERREATEQFNEHTTAYNDAKRAFYEASDLEVRFE</sequence>
<dbReference type="PROSITE" id="PS51257">
    <property type="entry name" value="PROKAR_LIPOPROTEIN"/>
    <property type="match status" value="1"/>
</dbReference>
<dbReference type="Pfam" id="PF10368">
    <property type="entry name" value="YkyA"/>
    <property type="match status" value="1"/>
</dbReference>
<gene>
    <name evidence="3" type="ORF">BleG1_2403</name>
</gene>
<dbReference type="KEGG" id="ble:BleG1_2403"/>
<dbReference type="HOGENOM" id="CLU_106647_0_0_9"/>
<dbReference type="RefSeq" id="WP_051667557.1">
    <property type="nucleotide sequence ID" value="NZ_CP003923.1"/>
</dbReference>
<protein>
    <submittedName>
        <fullName evidence="3">Lipoprotein</fullName>
    </submittedName>
</protein>
<organism evidence="3 4">
    <name type="scientific">Shouchella lehensis G1</name>
    <dbReference type="NCBI Taxonomy" id="1246626"/>
    <lineage>
        <taxon>Bacteria</taxon>
        <taxon>Bacillati</taxon>
        <taxon>Bacillota</taxon>
        <taxon>Bacilli</taxon>
        <taxon>Bacillales</taxon>
        <taxon>Bacillaceae</taxon>
        <taxon>Shouchella</taxon>
    </lineage>
</organism>
<evidence type="ECO:0000256" key="2">
    <source>
        <dbReference type="SAM" id="SignalP"/>
    </source>
</evidence>
<dbReference type="EMBL" id="CP003923">
    <property type="protein sequence ID" value="AIC94981.1"/>
    <property type="molecule type" value="Genomic_DNA"/>
</dbReference>
<feature type="coiled-coil region" evidence="1">
    <location>
        <begin position="160"/>
        <end position="187"/>
    </location>
</feature>
<evidence type="ECO:0000313" key="4">
    <source>
        <dbReference type="Proteomes" id="UP000027142"/>
    </source>
</evidence>
<evidence type="ECO:0000313" key="3">
    <source>
        <dbReference type="EMBL" id="AIC94981.1"/>
    </source>
</evidence>
<dbReference type="InterPro" id="IPR019454">
    <property type="entry name" value="Lipoprot_YkyA-like"/>
</dbReference>
<keyword evidence="4" id="KW-1185">Reference proteome</keyword>
<dbReference type="SUPFAM" id="SSF140423">
    <property type="entry name" value="MW0975(SA0943)-like"/>
    <property type="match status" value="1"/>
</dbReference>
<dbReference type="Proteomes" id="UP000027142">
    <property type="component" value="Chromosome"/>
</dbReference>
<dbReference type="PATRIC" id="fig|1246626.3.peg.2404"/>
<dbReference type="InterPro" id="IPR036785">
    <property type="entry name" value="YkyA-like_sf"/>
</dbReference>
<name>A0A060LUQ6_9BACI</name>
<feature type="chain" id="PRO_5001584162" evidence="2">
    <location>
        <begin position="24"/>
        <end position="216"/>
    </location>
</feature>
<feature type="signal peptide" evidence="2">
    <location>
        <begin position="1"/>
        <end position="23"/>
    </location>
</feature>